<dbReference type="Proteomes" id="UP001059041">
    <property type="component" value="Linkage Group LG8"/>
</dbReference>
<gene>
    <name evidence="1" type="ORF">IRJ41_009761</name>
</gene>
<comment type="caution">
    <text evidence="1">The sequence shown here is derived from an EMBL/GenBank/DDBJ whole genome shotgun (WGS) entry which is preliminary data.</text>
</comment>
<dbReference type="EMBL" id="JAFHDT010000008">
    <property type="protein sequence ID" value="KAI7806668.1"/>
    <property type="molecule type" value="Genomic_DNA"/>
</dbReference>
<sequence>MAGLRENELYDIITQYTVMFSSSATENTGLARLSDTHLIYKKTAGYSGSQGVYACAFTNGVSGWRSGFSHMRTAGRIQPLHDIQLDLLLLLRTRKE</sequence>
<reference evidence="1" key="1">
    <citation type="submission" date="2021-02" db="EMBL/GenBank/DDBJ databases">
        <title>Comparative genomics reveals that relaxation of natural selection precedes convergent phenotypic evolution of cavefish.</title>
        <authorList>
            <person name="Peng Z."/>
        </authorList>
    </citation>
    <scope>NUCLEOTIDE SEQUENCE</scope>
    <source>
        <tissue evidence="1">Muscle</tissue>
    </source>
</reference>
<name>A0A9W8C3X6_TRIRA</name>
<protein>
    <submittedName>
        <fullName evidence="1">Uncharacterized protein</fullName>
    </submittedName>
</protein>
<dbReference type="AlphaFoldDB" id="A0A9W8C3X6"/>
<organism evidence="1 2">
    <name type="scientific">Triplophysa rosa</name>
    <name type="common">Cave loach</name>
    <dbReference type="NCBI Taxonomy" id="992332"/>
    <lineage>
        <taxon>Eukaryota</taxon>
        <taxon>Metazoa</taxon>
        <taxon>Chordata</taxon>
        <taxon>Craniata</taxon>
        <taxon>Vertebrata</taxon>
        <taxon>Euteleostomi</taxon>
        <taxon>Actinopterygii</taxon>
        <taxon>Neopterygii</taxon>
        <taxon>Teleostei</taxon>
        <taxon>Ostariophysi</taxon>
        <taxon>Cypriniformes</taxon>
        <taxon>Nemacheilidae</taxon>
        <taxon>Triplophysa</taxon>
    </lineage>
</organism>
<evidence type="ECO:0000313" key="1">
    <source>
        <dbReference type="EMBL" id="KAI7806668.1"/>
    </source>
</evidence>
<evidence type="ECO:0000313" key="2">
    <source>
        <dbReference type="Proteomes" id="UP001059041"/>
    </source>
</evidence>
<accession>A0A9W8C3X6</accession>
<keyword evidence="2" id="KW-1185">Reference proteome</keyword>
<proteinExistence type="predicted"/>